<sequence length="290" mass="33156">MPSKTLVGRDSSVSRDDLDLIQKQVEKHFHFRRRKYGMPVSEDLLDEAVQEVCLALLQMQGEPLTMDRIKILARLKVESVQKSSAHWYIKTMPPEAGPELPGVDSDNPLERVTQAENLYLRESEKESALQRLRGVMGSWPEQEAQQDKTIQSGVAATAKMPAQNTTESADLLRDLIQVTGWTHKETCRYLNMTPSILREALYRKGDLSVESRNRVMQAIQMQRESLQWSWPELIKDGCRATGKDPVAFGKYLADIMGVSHRSLRRWIQGESGAKRNLKLALEIRNRGWKR</sequence>
<evidence type="ECO:0008006" key="3">
    <source>
        <dbReference type="Google" id="ProtNLM"/>
    </source>
</evidence>
<evidence type="ECO:0000313" key="2">
    <source>
        <dbReference type="Proteomes" id="UP001197028"/>
    </source>
</evidence>
<protein>
    <recommendedName>
        <fullName evidence="3">RNA polymerase sigma-70 region 2 domain-containing protein</fullName>
    </recommendedName>
</protein>
<organism evidence="1 2">
    <name type="scientific">Acidithiobacillus concretivorus</name>
    <dbReference type="NCBI Taxonomy" id="3063952"/>
    <lineage>
        <taxon>Bacteria</taxon>
        <taxon>Pseudomonadati</taxon>
        <taxon>Pseudomonadota</taxon>
        <taxon>Acidithiobacillia</taxon>
        <taxon>Acidithiobacillales</taxon>
        <taxon>Acidithiobacillaceae</taxon>
        <taxon>Acidithiobacillus</taxon>
    </lineage>
</organism>
<name>A0ABS5ZPU9_9PROT</name>
<reference evidence="1 2" key="1">
    <citation type="journal article" date="2021" name="ISME J.">
        <title>Genomic evolution of the class Acidithiobacillia: deep-branching Proteobacteria living in extreme acidic conditions.</title>
        <authorList>
            <person name="Moya-Beltran A."/>
            <person name="Beard S."/>
            <person name="Rojas-Villalobos C."/>
            <person name="Issotta F."/>
            <person name="Gallardo Y."/>
            <person name="Ulloa R."/>
            <person name="Giaveno A."/>
            <person name="Degli Esposti M."/>
            <person name="Johnson D.B."/>
            <person name="Quatrini R."/>
        </authorList>
    </citation>
    <scope>NUCLEOTIDE SEQUENCE [LARGE SCALE GENOMIC DNA]</scope>
    <source>
        <strain evidence="1 2">ATCC 19703</strain>
    </source>
</reference>
<proteinExistence type="predicted"/>
<evidence type="ECO:0000313" key="1">
    <source>
        <dbReference type="EMBL" id="MBU2738696.1"/>
    </source>
</evidence>
<gene>
    <name evidence="1" type="ORF">HJG40_07840</name>
</gene>
<keyword evidence="2" id="KW-1185">Reference proteome</keyword>
<comment type="caution">
    <text evidence="1">The sequence shown here is derived from an EMBL/GenBank/DDBJ whole genome shotgun (WGS) entry which is preliminary data.</text>
</comment>
<dbReference type="Proteomes" id="UP001197028">
    <property type="component" value="Unassembled WGS sequence"/>
</dbReference>
<accession>A0ABS5ZPU9</accession>
<dbReference type="EMBL" id="JABELD010000055">
    <property type="protein sequence ID" value="MBU2738696.1"/>
    <property type="molecule type" value="Genomic_DNA"/>
</dbReference>